<dbReference type="Proteomes" id="UP000321518">
    <property type="component" value="Unassembled WGS sequence"/>
</dbReference>
<name>A0A511KJU7_RHOTO</name>
<dbReference type="CDD" id="cd09272">
    <property type="entry name" value="RNase_HI_RT_Ty1"/>
    <property type="match status" value="3"/>
</dbReference>
<sequence length="1661" mass="183610">MEEPAQLPKPGARERRGKAAAEEEEEEDGLRRGSRVRKQATFHQYGHTPAGVAVALVNVAVEPSDIEDTQFAILNIPQPALATKKAFSIVGRPVPKQPPSTKEALSSIYSTEWKEGMNEEWAGFQQQDVVGDLIPREPDMKVLGTRWHHTARVDPKAETAQLKSRLVVQGVKTIPFLSLFGPTFTPLPRWDVISLFFVLATRLKLPVYVTDFAKAYLSAQVATGGDTVFIKQPPGFEVPGREDHVYQLKRAAYGLPQSGRAFHLKVKDKLDQIDFVSLSEGVTLYIGRRGGDYVILVIYVDDGLIAGKKALVEDVVGELQEDFDVTFGGTVDGKSFLGRDISHDPQTGSILVSVKSQIEKALKMHGFEDIKPLHMPIQPGIVYVEWDGEAIKPGEYLSAVGSLLFIATTRVDVQYAVGVASRYSSNPGPKHWELVKRIFAYLSVTRDVALEMGLSRSDGSGLVAFVDADHGGDIETRRSTTGVVVQLDGTTILTLSRRQSSVQLSTFQAELNAVVVALGELEWISRESLGFALRRQHAVRTVKEKITTLLAEANLSKKYWAEVFFFALFIINNLPYSPNGGETPYHYLHHTRNPFFGDKTPILGQDIWIHDPDAGTFDDKSYKGIFLGVGQHRGVKGYRVQSEDDRGTNRMIWSRNISFAPGDYVPRTSDVDDEDFAWIEEEVAEEGGAGMTPIEEQQQEELEEPAPMEEPAQLPKPGARERRGKAAAEEEEEEDGLRRGSRVRKQATFHQYGHTPAGVAVALVNVAVEPSDIEDTQFAILNIPQPALATKKAFSIVGRPVPKQPPSTKEALSSIYSTEWKEGMNEEWAGFQQQDVVGDLIPREPDMKVLGTRWHHTARVDPKAETAQLKSRLVVQGVKTIPFLSSFGPTFTLSRVGIAQVATGGDTVFIKQPPGFEVPGREDHVYQLKRAAYGLPQSGRAFHLKVKDKLDQIDFVSLSEGVTLYIGRRGGDYVILVIYVDDGLIAGKKALVEDVVGELQEDFDVTFGGTVDGKSFLGRDISHDPQTGSILVSVKSQIEKALKMHGFEDIKPLHMPIQPGIVYVEWDGEAIKPGEYLSAVGSLLFIATTRVDVQYAVGVASRYSSNPGPKHWELVKRIFAYLSVTRDVALEMGLSRSDGSGLVAFVDADHGGDIETRRSTTGVVVQLDGTTILTLSRRQSSVQLSTFQAELNAVVVALGELEWISRESLGFALRRQHCRFVYRRKKDEHGRVTGHKVRLVTQGFSQRPGVDFRDTFAPVAKFTSIRVLLALAARQKMLIHQADVDKAYLHGSLDEELYMRIPEGIDSGEYSGKVLKLDRALYGLKQAGRGVHHYIALYVDDLLFVSPSLGEITRVKAGLKEEYGIKDLGPAKFILGIQIHQRSDGSLFLSQRAYLEDVLLRLDPNGRRTAPTPMVRNQQLVPAPDDHVPTPDFRRRYLQAVGSLMYAMLGTRVDLAHVVGVLGRHAARPDNTHWAAVLRALQYIRGTLDYGLEYTPDSSPLRGFEAYSDSDWGACPTTSRSTVGYVFLLANGAVSWASKLQPRVTASSTEAEYLGLSHACKETVYLTQLLGKLGFPAEGAAVLYGDNQGANALSKDPQFHNRTRHLRLTEHFVREQVQDGSICVEYIPTARMLADAMTKALPAPLFERHRDAFGVHPSVSF</sequence>
<reference evidence="3 4" key="1">
    <citation type="submission" date="2019-07" db="EMBL/GenBank/DDBJ databases">
        <title>Rhodotorula toruloides NBRC10032 genome sequencing.</title>
        <authorList>
            <person name="Shida Y."/>
            <person name="Takaku H."/>
            <person name="Ogasawara W."/>
            <person name="Mori K."/>
        </authorList>
    </citation>
    <scope>NUCLEOTIDE SEQUENCE [LARGE SCALE GENOMIC DNA]</scope>
    <source>
        <strain evidence="3 4">NBRC10032</strain>
    </source>
</reference>
<feature type="region of interest" description="Disordered" evidence="1">
    <location>
        <begin position="1"/>
        <end position="35"/>
    </location>
</feature>
<evidence type="ECO:0000313" key="4">
    <source>
        <dbReference type="Proteomes" id="UP000321518"/>
    </source>
</evidence>
<feature type="domain" description="Reverse transcriptase Ty1/copia-type" evidence="2">
    <location>
        <begin position="1335"/>
        <end position="1415"/>
    </location>
</feature>
<accession>A0A511KJU7</accession>
<feature type="domain" description="Reverse transcriptase Ty1/copia-type" evidence="2">
    <location>
        <begin position="906"/>
        <end position="1058"/>
    </location>
</feature>
<feature type="region of interest" description="Disordered" evidence="1">
    <location>
        <begin position="698"/>
        <end position="742"/>
    </location>
</feature>
<dbReference type="Pfam" id="PF07727">
    <property type="entry name" value="RVT_2"/>
    <property type="match status" value="4"/>
</dbReference>
<dbReference type="EMBL" id="BJWK01000012">
    <property type="protein sequence ID" value="GEM10657.1"/>
    <property type="molecule type" value="Genomic_DNA"/>
</dbReference>
<evidence type="ECO:0000256" key="1">
    <source>
        <dbReference type="SAM" id="MobiDB-lite"/>
    </source>
</evidence>
<organism evidence="3 4">
    <name type="scientific">Rhodotorula toruloides</name>
    <name type="common">Yeast</name>
    <name type="synonym">Rhodosporidium toruloides</name>
    <dbReference type="NCBI Taxonomy" id="5286"/>
    <lineage>
        <taxon>Eukaryota</taxon>
        <taxon>Fungi</taxon>
        <taxon>Dikarya</taxon>
        <taxon>Basidiomycota</taxon>
        <taxon>Pucciniomycotina</taxon>
        <taxon>Microbotryomycetes</taxon>
        <taxon>Sporidiobolales</taxon>
        <taxon>Sporidiobolaceae</taxon>
        <taxon>Rhodotorula</taxon>
    </lineage>
</organism>
<dbReference type="InterPro" id="IPR013103">
    <property type="entry name" value="RVT_2"/>
</dbReference>
<protein>
    <recommendedName>
        <fullName evidence="2">Reverse transcriptase Ty1/copia-type domain-containing protein</fullName>
    </recommendedName>
</protein>
<evidence type="ECO:0000259" key="2">
    <source>
        <dbReference type="Pfam" id="PF07727"/>
    </source>
</evidence>
<dbReference type="OrthoDB" id="2791290at2759"/>
<dbReference type="InterPro" id="IPR043502">
    <property type="entry name" value="DNA/RNA_pol_sf"/>
</dbReference>
<feature type="compositionally biased region" description="Basic and acidic residues" evidence="1">
    <location>
        <begin position="11"/>
        <end position="21"/>
    </location>
</feature>
<dbReference type="PANTHER" id="PTHR11439">
    <property type="entry name" value="GAG-POL-RELATED RETROTRANSPOSON"/>
    <property type="match status" value="1"/>
</dbReference>
<dbReference type="PANTHER" id="PTHR11439:SF483">
    <property type="entry name" value="PEPTIDE SYNTHASE GLIP-LIKE, PUTATIVE (AFU_ORTHOLOGUE AFUA_3G12920)-RELATED"/>
    <property type="match status" value="1"/>
</dbReference>
<proteinExistence type="predicted"/>
<feature type="domain" description="Reverse transcriptase Ty1/copia-type" evidence="2">
    <location>
        <begin position="137"/>
        <end position="378"/>
    </location>
</feature>
<dbReference type="SUPFAM" id="SSF56672">
    <property type="entry name" value="DNA/RNA polymerases"/>
    <property type="match status" value="1"/>
</dbReference>
<comment type="caution">
    <text evidence="3">The sequence shown here is derived from an EMBL/GenBank/DDBJ whole genome shotgun (WGS) entry which is preliminary data.</text>
</comment>
<evidence type="ECO:0000313" key="3">
    <source>
        <dbReference type="EMBL" id="GEM10657.1"/>
    </source>
</evidence>
<feature type="compositionally biased region" description="Basic and acidic residues" evidence="1">
    <location>
        <begin position="718"/>
        <end position="728"/>
    </location>
</feature>
<gene>
    <name evidence="3" type="ORF">Rt10032_c12g4674</name>
</gene>
<feature type="compositionally biased region" description="Acidic residues" evidence="1">
    <location>
        <begin position="698"/>
        <end position="707"/>
    </location>
</feature>
<feature type="domain" description="Reverse transcriptase Ty1/copia-type" evidence="2">
    <location>
        <begin position="1218"/>
        <end position="1329"/>
    </location>
</feature>